<dbReference type="EMBL" id="CAACVG010013004">
    <property type="protein sequence ID" value="VEN61147.1"/>
    <property type="molecule type" value="Genomic_DNA"/>
</dbReference>
<gene>
    <name evidence="2" type="ORF">CALMAC_LOCUS18628</name>
</gene>
<dbReference type="Proteomes" id="UP000410492">
    <property type="component" value="Unassembled WGS sequence"/>
</dbReference>
<organism evidence="2 3">
    <name type="scientific">Callosobruchus maculatus</name>
    <name type="common">Southern cowpea weevil</name>
    <name type="synonym">Pulse bruchid</name>
    <dbReference type="NCBI Taxonomy" id="64391"/>
    <lineage>
        <taxon>Eukaryota</taxon>
        <taxon>Metazoa</taxon>
        <taxon>Ecdysozoa</taxon>
        <taxon>Arthropoda</taxon>
        <taxon>Hexapoda</taxon>
        <taxon>Insecta</taxon>
        <taxon>Pterygota</taxon>
        <taxon>Neoptera</taxon>
        <taxon>Endopterygota</taxon>
        <taxon>Coleoptera</taxon>
        <taxon>Polyphaga</taxon>
        <taxon>Cucujiformia</taxon>
        <taxon>Chrysomeloidea</taxon>
        <taxon>Chrysomelidae</taxon>
        <taxon>Bruchinae</taxon>
        <taxon>Bruchini</taxon>
        <taxon>Callosobruchus</taxon>
    </lineage>
</organism>
<evidence type="ECO:0000313" key="3">
    <source>
        <dbReference type="Proteomes" id="UP000410492"/>
    </source>
</evidence>
<keyword evidence="1" id="KW-0472">Membrane</keyword>
<dbReference type="AlphaFoldDB" id="A0A653DMU9"/>
<evidence type="ECO:0000256" key="1">
    <source>
        <dbReference type="SAM" id="Phobius"/>
    </source>
</evidence>
<name>A0A653DMU9_CALMS</name>
<protein>
    <submittedName>
        <fullName evidence="2">Uncharacterized protein</fullName>
    </submittedName>
</protein>
<accession>A0A653DMU9</accession>
<proteinExistence type="predicted"/>
<dbReference type="OrthoDB" id="7492520at2759"/>
<keyword evidence="1" id="KW-0812">Transmembrane</keyword>
<feature type="transmembrane region" description="Helical" evidence="1">
    <location>
        <begin position="18"/>
        <end position="38"/>
    </location>
</feature>
<keyword evidence="3" id="KW-1185">Reference proteome</keyword>
<reference evidence="2 3" key="1">
    <citation type="submission" date="2019-01" db="EMBL/GenBank/DDBJ databases">
        <authorList>
            <person name="Sayadi A."/>
        </authorList>
    </citation>
    <scope>NUCLEOTIDE SEQUENCE [LARGE SCALE GENOMIC DNA]</scope>
</reference>
<evidence type="ECO:0000313" key="2">
    <source>
        <dbReference type="EMBL" id="VEN61147.1"/>
    </source>
</evidence>
<keyword evidence="1" id="KW-1133">Transmembrane helix</keyword>
<sequence>MYKINYACPQTPHPVHEVVASAILLLEVVVCLQAVFFYRFRRTPQSQLAQKNNQQLTQKWPKPFSKEARFVEVSLRHQVQINITSEPVKNTLTAIKRML</sequence>